<dbReference type="EMBL" id="JACHGJ010000015">
    <property type="protein sequence ID" value="MBB6482645.1"/>
    <property type="molecule type" value="Genomic_DNA"/>
</dbReference>
<keyword evidence="4" id="KW-1185">Reference proteome</keyword>
<sequence>MKGKPVHINRVLIVDDSLVARMLLKKCLGNGFELYEAETGEQGLDVFRSIDMDLVFLDLNMPGMGGFKTLKAMMEYNPQAKVAVISADRQVSTIMNCVTAGACTVLKKPPREESIQKTIHALETGEDLLVEGIQDE</sequence>
<evidence type="ECO:0000256" key="1">
    <source>
        <dbReference type="PROSITE-ProRule" id="PRU00169"/>
    </source>
</evidence>
<evidence type="ECO:0000313" key="4">
    <source>
        <dbReference type="Proteomes" id="UP000587760"/>
    </source>
</evidence>
<accession>A0A841REY8</accession>
<comment type="caution">
    <text evidence="3">The sequence shown here is derived from an EMBL/GenBank/DDBJ whole genome shotgun (WGS) entry which is preliminary data.</text>
</comment>
<dbReference type="PROSITE" id="PS50110">
    <property type="entry name" value="RESPONSE_REGULATORY"/>
    <property type="match status" value="1"/>
</dbReference>
<dbReference type="PANTHER" id="PTHR43228:SF1">
    <property type="entry name" value="TWO-COMPONENT RESPONSE REGULATOR ARR22"/>
    <property type="match status" value="1"/>
</dbReference>
<proteinExistence type="predicted"/>
<dbReference type="AlphaFoldDB" id="A0A841REY8"/>
<keyword evidence="1" id="KW-0597">Phosphoprotein</keyword>
<protein>
    <submittedName>
        <fullName evidence="3">Two-component system chemotaxis response regulator CheY</fullName>
    </submittedName>
</protein>
<dbReference type="Gene3D" id="3.40.50.2300">
    <property type="match status" value="1"/>
</dbReference>
<dbReference type="Proteomes" id="UP000587760">
    <property type="component" value="Unassembled WGS sequence"/>
</dbReference>
<evidence type="ECO:0000259" key="2">
    <source>
        <dbReference type="PROSITE" id="PS50110"/>
    </source>
</evidence>
<dbReference type="SUPFAM" id="SSF52172">
    <property type="entry name" value="CheY-like"/>
    <property type="match status" value="1"/>
</dbReference>
<gene>
    <name evidence="3" type="ORF">HNR50_004350</name>
</gene>
<dbReference type="PANTHER" id="PTHR43228">
    <property type="entry name" value="TWO-COMPONENT RESPONSE REGULATOR"/>
    <property type="match status" value="1"/>
</dbReference>
<reference evidence="3 4" key="1">
    <citation type="submission" date="2020-08" db="EMBL/GenBank/DDBJ databases">
        <title>Genomic Encyclopedia of Type Strains, Phase IV (KMG-IV): sequencing the most valuable type-strain genomes for metagenomic binning, comparative biology and taxonomic classification.</title>
        <authorList>
            <person name="Goeker M."/>
        </authorList>
    </citation>
    <scope>NUCLEOTIDE SEQUENCE [LARGE SCALE GENOMIC DNA]</scope>
    <source>
        <strain evidence="3 4">DSM 2461</strain>
    </source>
</reference>
<feature type="domain" description="Response regulatory" evidence="2">
    <location>
        <begin position="10"/>
        <end position="123"/>
    </location>
</feature>
<evidence type="ECO:0000313" key="3">
    <source>
        <dbReference type="EMBL" id="MBB6482645.1"/>
    </source>
</evidence>
<name>A0A841REY8_9SPIO</name>
<dbReference type="Pfam" id="PF00072">
    <property type="entry name" value="Response_reg"/>
    <property type="match status" value="1"/>
</dbReference>
<dbReference type="GO" id="GO:0000160">
    <property type="term" value="P:phosphorelay signal transduction system"/>
    <property type="evidence" value="ECO:0007669"/>
    <property type="project" value="InterPro"/>
</dbReference>
<dbReference type="InterPro" id="IPR001789">
    <property type="entry name" value="Sig_transdc_resp-reg_receiver"/>
</dbReference>
<dbReference type="SMART" id="SM00448">
    <property type="entry name" value="REC"/>
    <property type="match status" value="1"/>
</dbReference>
<feature type="modified residue" description="4-aspartylphosphate" evidence="1">
    <location>
        <position position="58"/>
    </location>
</feature>
<dbReference type="InterPro" id="IPR011006">
    <property type="entry name" value="CheY-like_superfamily"/>
</dbReference>
<dbReference type="RefSeq" id="WP_184748882.1">
    <property type="nucleotide sequence ID" value="NZ_JACHGJ010000015.1"/>
</dbReference>
<dbReference type="InterPro" id="IPR052048">
    <property type="entry name" value="ST_Response_Regulator"/>
</dbReference>
<organism evidence="3 4">
    <name type="scientific">Spirochaeta isovalerica</name>
    <dbReference type="NCBI Taxonomy" id="150"/>
    <lineage>
        <taxon>Bacteria</taxon>
        <taxon>Pseudomonadati</taxon>
        <taxon>Spirochaetota</taxon>
        <taxon>Spirochaetia</taxon>
        <taxon>Spirochaetales</taxon>
        <taxon>Spirochaetaceae</taxon>
        <taxon>Spirochaeta</taxon>
    </lineage>
</organism>